<dbReference type="SUPFAM" id="SSF51197">
    <property type="entry name" value="Clavaminate synthase-like"/>
    <property type="match status" value="1"/>
</dbReference>
<comment type="caution">
    <text evidence="1">The sequence shown here is derived from an EMBL/GenBank/DDBJ whole genome shotgun (WGS) entry which is preliminary data.</text>
</comment>
<dbReference type="EMBL" id="NVUU01000028">
    <property type="protein sequence ID" value="PCI95112.1"/>
    <property type="molecule type" value="Genomic_DNA"/>
</dbReference>
<name>A0A2A4YJS7_UNCAE</name>
<dbReference type="AlphaFoldDB" id="A0A2A4YJS7"/>
<evidence type="ECO:0000313" key="1">
    <source>
        <dbReference type="EMBL" id="PCI95112.1"/>
    </source>
</evidence>
<dbReference type="Gene3D" id="2.60.120.620">
    <property type="entry name" value="q2cbj1_9rhob like domain"/>
    <property type="match status" value="1"/>
</dbReference>
<organism evidence="1 2">
    <name type="scientific">Aerophobetes bacterium</name>
    <dbReference type="NCBI Taxonomy" id="2030807"/>
    <lineage>
        <taxon>Bacteria</taxon>
        <taxon>Candidatus Aerophobota</taxon>
    </lineage>
</organism>
<protein>
    <submittedName>
        <fullName evidence="1">Uncharacterized protein</fullName>
    </submittedName>
</protein>
<gene>
    <name evidence="1" type="ORF">COB11_03010</name>
</gene>
<dbReference type="Proteomes" id="UP000217838">
    <property type="component" value="Unassembled WGS sequence"/>
</dbReference>
<accession>A0A2A4YJS7</accession>
<reference evidence="2" key="1">
    <citation type="submission" date="2017-08" db="EMBL/GenBank/DDBJ databases">
        <title>A dynamic microbial community with high functional redundancy inhabits the cold, oxic subseafloor aquifer.</title>
        <authorList>
            <person name="Tully B.J."/>
            <person name="Wheat C.G."/>
            <person name="Glazer B.T."/>
            <person name="Huber J.A."/>
        </authorList>
    </citation>
    <scope>NUCLEOTIDE SEQUENCE [LARGE SCALE GENOMIC DNA]</scope>
</reference>
<evidence type="ECO:0000313" key="2">
    <source>
        <dbReference type="Proteomes" id="UP000217838"/>
    </source>
</evidence>
<proteinExistence type="predicted"/>
<sequence>MYKCSLSTKQYFYFRKKGYILFEDVLKESSQKDLSKNAASILSERNIWKKYPSFKKFCLNRNLTSFACVLANTSFLRLGFDHLFTKRKDLATLFKEEKLLSDVSSIQSLSTSVLVNLSNTSFLFTMIIEYYKDKKEDEYERELIRNEVEVELNPRSALFFDPTRIRFIFDGENDKASLYLISYSQKSSRYILCEDDPYTHDIKREGAGFGDSLRDALHPLFECKTSL</sequence>